<keyword evidence="2" id="KW-0809">Transit peptide</keyword>
<dbReference type="AlphaFoldDB" id="A0A401GLN4"/>
<dbReference type="PANTHER" id="PTHR11739">
    <property type="entry name" value="CITRATE SYNTHASE"/>
    <property type="match status" value="1"/>
</dbReference>
<keyword evidence="6" id="KW-1185">Reference proteome</keyword>
<evidence type="ECO:0000313" key="6">
    <source>
        <dbReference type="Proteomes" id="UP000287166"/>
    </source>
</evidence>
<keyword evidence="3" id="KW-0496">Mitochondrion</keyword>
<comment type="similarity">
    <text evidence="4">Belongs to the citrate synthase family.</text>
</comment>
<dbReference type="GeneID" id="38779987"/>
<dbReference type="SUPFAM" id="SSF48256">
    <property type="entry name" value="Citrate synthase"/>
    <property type="match status" value="1"/>
</dbReference>
<sequence>MDSFQSCQSTAHTRTLFDAVAARLPSRLKLASQLTSAYADAPVHSMTVSNVMGGMRGLPCILWEVSGTDKDGITYHGRTLSELQGLLPSWNGSSQVSPEAMLWYLYTASVPTRAELEAFSADLLRRSTLPAEVEEFCDRISSDISSIAQMIMCLSVLAPSSKFTAALAQGVPKMQLWRYALEDALDSTARVPMIAARIYINKYREGKHPDALLDPRVDLAENFTRLIGRVGDADFTELIRLYWGLHMDHGANVSAHTMRLSGSAWSDPYLTLASGLISGTGILHAGAIIQALRYNQGMLSALGTEPSDEAIEEYVTKTIANGCVVPGYGHALLRTADPRLEPIVHFLNCRPPQEDNEGAAMLRLIRLTTAIVPDVLRKHIPRMKSHAPNVDSLSGCLMYAQGLDVDFILLVMACSRGMGFMAQYVWDRALGLPIERPLSITMDQLMAQL</sequence>
<organism evidence="5 6">
    <name type="scientific">Sparassis crispa</name>
    <dbReference type="NCBI Taxonomy" id="139825"/>
    <lineage>
        <taxon>Eukaryota</taxon>
        <taxon>Fungi</taxon>
        <taxon>Dikarya</taxon>
        <taxon>Basidiomycota</taxon>
        <taxon>Agaricomycotina</taxon>
        <taxon>Agaricomycetes</taxon>
        <taxon>Polyporales</taxon>
        <taxon>Sparassidaceae</taxon>
        <taxon>Sparassis</taxon>
    </lineage>
</organism>
<dbReference type="STRING" id="139825.A0A401GLN4"/>
<evidence type="ECO:0000256" key="4">
    <source>
        <dbReference type="RuleBase" id="RU000441"/>
    </source>
</evidence>
<dbReference type="GO" id="GO:0006099">
    <property type="term" value="P:tricarboxylic acid cycle"/>
    <property type="evidence" value="ECO:0007669"/>
    <property type="project" value="TreeGrafter"/>
</dbReference>
<dbReference type="Gene3D" id="1.10.580.10">
    <property type="entry name" value="Citrate Synthase, domain 1"/>
    <property type="match status" value="1"/>
</dbReference>
<dbReference type="InterPro" id="IPR016142">
    <property type="entry name" value="Citrate_synth-like_lrg_a-sub"/>
</dbReference>
<dbReference type="GO" id="GO:0005759">
    <property type="term" value="C:mitochondrial matrix"/>
    <property type="evidence" value="ECO:0007669"/>
    <property type="project" value="TreeGrafter"/>
</dbReference>
<dbReference type="EMBL" id="BFAD01000005">
    <property type="protein sequence ID" value="GBE83070.1"/>
    <property type="molecule type" value="Genomic_DNA"/>
</dbReference>
<dbReference type="InParanoid" id="A0A401GLN4"/>
<dbReference type="GO" id="GO:0005975">
    <property type="term" value="P:carbohydrate metabolic process"/>
    <property type="evidence" value="ECO:0007669"/>
    <property type="project" value="TreeGrafter"/>
</dbReference>
<comment type="subcellular location">
    <subcellularLocation>
        <location evidence="1">Mitochondrion</location>
    </subcellularLocation>
</comment>
<protein>
    <recommendedName>
        <fullName evidence="4">Citrate synthase</fullName>
    </recommendedName>
</protein>
<evidence type="ECO:0000256" key="3">
    <source>
        <dbReference type="ARBA" id="ARBA00023128"/>
    </source>
</evidence>
<dbReference type="PANTHER" id="PTHR11739:SF15">
    <property type="entry name" value="CITRATE SYNTHASE 3, MITOCHONDRIAL"/>
    <property type="match status" value="1"/>
</dbReference>
<dbReference type="Pfam" id="PF00285">
    <property type="entry name" value="Citrate_synt"/>
    <property type="match status" value="1"/>
</dbReference>
<dbReference type="GO" id="GO:0046912">
    <property type="term" value="F:acyltransferase activity, acyl groups converted into alkyl on transfer"/>
    <property type="evidence" value="ECO:0007669"/>
    <property type="project" value="InterPro"/>
</dbReference>
<evidence type="ECO:0000256" key="1">
    <source>
        <dbReference type="ARBA" id="ARBA00004173"/>
    </source>
</evidence>
<dbReference type="RefSeq" id="XP_027613983.1">
    <property type="nucleotide sequence ID" value="XM_027758182.1"/>
</dbReference>
<accession>A0A401GLN4</accession>
<gene>
    <name evidence="5" type="ORF">SCP_0501160</name>
</gene>
<dbReference type="InterPro" id="IPR016143">
    <property type="entry name" value="Citrate_synth-like_sm_a-sub"/>
</dbReference>
<evidence type="ECO:0000313" key="5">
    <source>
        <dbReference type="EMBL" id="GBE83070.1"/>
    </source>
</evidence>
<dbReference type="InterPro" id="IPR002020">
    <property type="entry name" value="Citrate_synthase"/>
</dbReference>
<reference evidence="5 6" key="1">
    <citation type="journal article" date="2018" name="Sci. Rep.">
        <title>Genome sequence of the cauliflower mushroom Sparassis crispa (Hanabiratake) and its association with beneficial usage.</title>
        <authorList>
            <person name="Kiyama R."/>
            <person name="Furutani Y."/>
            <person name="Kawaguchi K."/>
            <person name="Nakanishi T."/>
        </authorList>
    </citation>
    <scope>NUCLEOTIDE SEQUENCE [LARGE SCALE GENOMIC DNA]</scope>
</reference>
<keyword evidence="4" id="KW-0808">Transferase</keyword>
<evidence type="ECO:0000256" key="2">
    <source>
        <dbReference type="ARBA" id="ARBA00022946"/>
    </source>
</evidence>
<dbReference type="OrthoDB" id="8017587at2759"/>
<dbReference type="Gene3D" id="1.10.230.10">
    <property type="entry name" value="Cytochrome P450-Terp, domain 2"/>
    <property type="match status" value="1"/>
</dbReference>
<dbReference type="Proteomes" id="UP000287166">
    <property type="component" value="Unassembled WGS sequence"/>
</dbReference>
<comment type="caution">
    <text evidence="5">The sequence shown here is derived from an EMBL/GenBank/DDBJ whole genome shotgun (WGS) entry which is preliminary data.</text>
</comment>
<name>A0A401GLN4_9APHY</name>
<proteinExistence type="inferred from homology"/>
<dbReference type="InterPro" id="IPR036969">
    <property type="entry name" value="Citrate_synthase_sf"/>
</dbReference>
<dbReference type="PRINTS" id="PR00143">
    <property type="entry name" value="CITRTSNTHASE"/>
</dbReference>